<feature type="region of interest" description="Disordered" evidence="5">
    <location>
        <begin position="36"/>
        <end position="63"/>
    </location>
</feature>
<accession>A0A6V8NN52</accession>
<protein>
    <submittedName>
        <fullName evidence="7">Zinc transport system substrate-binding protein</fullName>
    </submittedName>
</protein>
<evidence type="ECO:0000313" key="8">
    <source>
        <dbReference type="Proteomes" id="UP000580051"/>
    </source>
</evidence>
<evidence type="ECO:0000256" key="6">
    <source>
        <dbReference type="SAM" id="SignalP"/>
    </source>
</evidence>
<comment type="similarity">
    <text evidence="1 4">Belongs to the bacterial solute-binding protein 9 family.</text>
</comment>
<dbReference type="PANTHER" id="PTHR42953">
    <property type="entry name" value="HIGH-AFFINITY ZINC UPTAKE SYSTEM PROTEIN ZNUA-RELATED"/>
    <property type="match status" value="1"/>
</dbReference>
<dbReference type="Gene3D" id="3.40.50.1980">
    <property type="entry name" value="Nitrogenase molybdenum iron protein domain"/>
    <property type="match status" value="2"/>
</dbReference>
<dbReference type="InterPro" id="IPR006127">
    <property type="entry name" value="ZnuA-like"/>
</dbReference>
<dbReference type="PANTHER" id="PTHR42953:SF3">
    <property type="entry name" value="HIGH-AFFINITY ZINC UPTAKE SYSTEM PROTEIN ZNUA"/>
    <property type="match status" value="1"/>
</dbReference>
<dbReference type="InterPro" id="IPR006128">
    <property type="entry name" value="Lipoprotein_PsaA-like"/>
</dbReference>
<gene>
    <name evidence="7" type="ORF">HKBW3S06_00922</name>
</gene>
<dbReference type="AlphaFoldDB" id="A0A6V8NN52"/>
<keyword evidence="2 4" id="KW-0813">Transport</keyword>
<dbReference type="RefSeq" id="WP_176226799.1">
    <property type="nucleotide sequence ID" value="NZ_BLRV01000084.1"/>
</dbReference>
<dbReference type="GO" id="GO:0007155">
    <property type="term" value="P:cell adhesion"/>
    <property type="evidence" value="ECO:0007669"/>
    <property type="project" value="InterPro"/>
</dbReference>
<evidence type="ECO:0000256" key="5">
    <source>
        <dbReference type="SAM" id="MobiDB-lite"/>
    </source>
</evidence>
<proteinExistence type="inferred from homology"/>
<evidence type="ECO:0000313" key="7">
    <source>
        <dbReference type="EMBL" id="GFP21695.1"/>
    </source>
</evidence>
<evidence type="ECO:0000256" key="1">
    <source>
        <dbReference type="ARBA" id="ARBA00011028"/>
    </source>
</evidence>
<dbReference type="GO" id="GO:0046872">
    <property type="term" value="F:metal ion binding"/>
    <property type="evidence" value="ECO:0007669"/>
    <property type="project" value="InterPro"/>
</dbReference>
<feature type="compositionally biased region" description="Low complexity" evidence="5">
    <location>
        <begin position="46"/>
        <end position="58"/>
    </location>
</feature>
<evidence type="ECO:0000256" key="3">
    <source>
        <dbReference type="ARBA" id="ARBA00022729"/>
    </source>
</evidence>
<keyword evidence="3 6" id="KW-0732">Signal</keyword>
<reference evidence="7 8" key="1">
    <citation type="journal article" date="2020" name="Front. Microbiol.">
        <title>Single-cell genomics of novel Actinobacteria with the Wood-Ljungdahl pathway discovered in a serpentinizing system.</title>
        <authorList>
            <person name="Merino N."/>
            <person name="Kawai M."/>
            <person name="Boyd E.S."/>
            <person name="Colman D.R."/>
            <person name="McGlynn S.E."/>
            <person name="Nealson K.H."/>
            <person name="Kurokawa K."/>
            <person name="Hongoh Y."/>
        </authorList>
    </citation>
    <scope>NUCLEOTIDE SEQUENCE [LARGE SCALE GENOMIC DNA]</scope>
    <source>
        <strain evidence="7 8">S06</strain>
    </source>
</reference>
<name>A0A6V8NN52_9ACTN</name>
<feature type="signal peptide" evidence="6">
    <location>
        <begin position="1"/>
        <end position="38"/>
    </location>
</feature>
<dbReference type="InterPro" id="IPR050492">
    <property type="entry name" value="Bact_metal-bind_prot9"/>
</dbReference>
<dbReference type="PRINTS" id="PR00690">
    <property type="entry name" value="ADHESNFAMILY"/>
</dbReference>
<organism evidence="7 8">
    <name type="scientific">Candidatus Hakubella thermalkaliphila</name>
    <dbReference type="NCBI Taxonomy" id="2754717"/>
    <lineage>
        <taxon>Bacteria</taxon>
        <taxon>Bacillati</taxon>
        <taxon>Actinomycetota</taxon>
        <taxon>Actinomycetota incertae sedis</taxon>
        <taxon>Candidatus Hakubellales</taxon>
        <taxon>Candidatus Hakubellaceae</taxon>
        <taxon>Candidatus Hakubella</taxon>
    </lineage>
</organism>
<dbReference type="PROSITE" id="PS51257">
    <property type="entry name" value="PROKAR_LIPOPROTEIN"/>
    <property type="match status" value="1"/>
</dbReference>
<dbReference type="InterPro" id="IPR006129">
    <property type="entry name" value="AdhesinB"/>
</dbReference>
<dbReference type="Pfam" id="PF01297">
    <property type="entry name" value="ZnuA"/>
    <property type="match status" value="1"/>
</dbReference>
<dbReference type="EMBL" id="BLRV01000084">
    <property type="protein sequence ID" value="GFP21695.1"/>
    <property type="molecule type" value="Genomic_DNA"/>
</dbReference>
<evidence type="ECO:0000256" key="4">
    <source>
        <dbReference type="RuleBase" id="RU003512"/>
    </source>
</evidence>
<sequence>MQAKVRKKCETRSKWIILAMAGLLSLALSLTACAPAPAAPEPAEPAPAVEAPTPTEPAQQPSGRLDKIKVATTVYPLAEFVKAVGKERVEVSSLIPPGTEPHEFTPTPQDRVTIEQSQLFVFVGAGFEPWADRILPDLKIATVQASTGLSLLPAIVGHEHEHGHEDEANEEHLFDPHILADPVLVQEIVNNITQKLSEIDPANTSFYQNNATSYKLKLIDLDNRFKAGLASCKRRDFITSHAAFAYLAKRYNLTQIPIAGIFEEDPSPAKLAEIVELIKEKNINYIFMERLIGNPKLTETIAKETGAKTLVLNPPEDITTEDIENGRDYFSLMTENLENLRLALECQ</sequence>
<feature type="chain" id="PRO_5028046479" evidence="6">
    <location>
        <begin position="39"/>
        <end position="347"/>
    </location>
</feature>
<dbReference type="PRINTS" id="PR00691">
    <property type="entry name" value="ADHESINB"/>
</dbReference>
<dbReference type="GO" id="GO:0030001">
    <property type="term" value="P:metal ion transport"/>
    <property type="evidence" value="ECO:0007669"/>
    <property type="project" value="InterPro"/>
</dbReference>
<dbReference type="Proteomes" id="UP000580051">
    <property type="component" value="Unassembled WGS sequence"/>
</dbReference>
<dbReference type="SUPFAM" id="SSF53807">
    <property type="entry name" value="Helical backbone' metal receptor"/>
    <property type="match status" value="1"/>
</dbReference>
<comment type="caution">
    <text evidence="7">The sequence shown here is derived from an EMBL/GenBank/DDBJ whole genome shotgun (WGS) entry which is preliminary data.</text>
</comment>
<evidence type="ECO:0000256" key="2">
    <source>
        <dbReference type="ARBA" id="ARBA00022448"/>
    </source>
</evidence>